<evidence type="ECO:0000313" key="3">
    <source>
        <dbReference type="Proteomes" id="UP000003656"/>
    </source>
</evidence>
<protein>
    <submittedName>
        <fullName evidence="2">Uncharacterized protein</fullName>
    </submittedName>
</protein>
<dbReference type="Proteomes" id="UP000003656">
    <property type="component" value="Unassembled WGS sequence"/>
</dbReference>
<name>D1NSF3_9BIFI</name>
<proteinExistence type="predicted"/>
<gene>
    <name evidence="2" type="ORF">BIFGAL_02711</name>
</gene>
<comment type="caution">
    <text evidence="2">The sequence shown here is derived from an EMBL/GenBank/DDBJ whole genome shotgun (WGS) entry which is preliminary data.</text>
</comment>
<reference evidence="2 3" key="1">
    <citation type="submission" date="2009-11" db="EMBL/GenBank/DDBJ databases">
        <authorList>
            <person name="Weinstock G."/>
            <person name="Sodergren E."/>
            <person name="Clifton S."/>
            <person name="Fulton L."/>
            <person name="Fulton B."/>
            <person name="Courtney L."/>
            <person name="Fronick C."/>
            <person name="Harrison M."/>
            <person name="Strong C."/>
            <person name="Farmer C."/>
            <person name="Delahaunty K."/>
            <person name="Markovic C."/>
            <person name="Hall O."/>
            <person name="Minx P."/>
            <person name="Tomlinson C."/>
            <person name="Mitreva M."/>
            <person name="Nelson J."/>
            <person name="Hou S."/>
            <person name="Wollam A."/>
            <person name="Pepin K.H."/>
            <person name="Johnson M."/>
            <person name="Bhonagiri V."/>
            <person name="Nash W.E."/>
            <person name="Warren W."/>
            <person name="Chinwalla A."/>
            <person name="Mardis E.R."/>
            <person name="Wilson R.K."/>
        </authorList>
    </citation>
    <scope>NUCLEOTIDE SEQUENCE [LARGE SCALE GENOMIC DNA]</scope>
    <source>
        <strain evidence="2 3">DSM 20093</strain>
    </source>
</reference>
<dbReference type="STRING" id="561180.BIFGAL_02711"/>
<dbReference type="EMBL" id="ABXB03000001">
    <property type="protein sequence ID" value="EFA23606.1"/>
    <property type="molecule type" value="Genomic_DNA"/>
</dbReference>
<dbReference type="AlphaFoldDB" id="D1NSF3"/>
<evidence type="ECO:0000256" key="1">
    <source>
        <dbReference type="SAM" id="MobiDB-lite"/>
    </source>
</evidence>
<feature type="region of interest" description="Disordered" evidence="1">
    <location>
        <begin position="1"/>
        <end position="33"/>
    </location>
</feature>
<sequence length="109" mass="12313">MHIDFEHGFQSSATPFRRVAHQRRPTESARTPDQGGFLCRAAVPISFTVLSGCTRHWIGVHADGCTQRLSRHIAVTAYSQRTVTSLSPLKPHIYLYVCLHMRRAVAPMR</sequence>
<accession>D1NSF3</accession>
<evidence type="ECO:0000313" key="2">
    <source>
        <dbReference type="EMBL" id="EFA23606.1"/>
    </source>
</evidence>
<organism evidence="2 3">
    <name type="scientific">Bifidobacterium gallicum DSM 20093 = LMG 11596</name>
    <dbReference type="NCBI Taxonomy" id="561180"/>
    <lineage>
        <taxon>Bacteria</taxon>
        <taxon>Bacillati</taxon>
        <taxon>Actinomycetota</taxon>
        <taxon>Actinomycetes</taxon>
        <taxon>Bifidobacteriales</taxon>
        <taxon>Bifidobacteriaceae</taxon>
        <taxon>Bifidobacterium</taxon>
    </lineage>
</organism>